<protein>
    <recommendedName>
        <fullName evidence="6">DUF202 domain-containing protein</fullName>
    </recommendedName>
</protein>
<name>A0A2P7MVD8_9CYAN</name>
<organism evidence="7 8">
    <name type="scientific">Cyanobium usitatum str. Tous</name>
    <dbReference type="NCBI Taxonomy" id="2116684"/>
    <lineage>
        <taxon>Bacteria</taxon>
        <taxon>Bacillati</taxon>
        <taxon>Cyanobacteriota</taxon>
        <taxon>Cyanophyceae</taxon>
        <taxon>Synechococcales</taxon>
        <taxon>Prochlorococcaceae</taxon>
        <taxon>Cyanobium</taxon>
    </lineage>
</organism>
<dbReference type="OrthoDB" id="582337at2"/>
<dbReference type="RefSeq" id="WP_106502819.1">
    <property type="nucleotide sequence ID" value="NZ_PXXO01000007.1"/>
</dbReference>
<evidence type="ECO:0000313" key="8">
    <source>
        <dbReference type="Proteomes" id="UP000243002"/>
    </source>
</evidence>
<dbReference type="GO" id="GO:0012505">
    <property type="term" value="C:endomembrane system"/>
    <property type="evidence" value="ECO:0007669"/>
    <property type="project" value="UniProtKB-SubCell"/>
</dbReference>
<gene>
    <name evidence="7" type="ORF">C7K55_07610</name>
</gene>
<dbReference type="Pfam" id="PF02656">
    <property type="entry name" value="DUF202"/>
    <property type="match status" value="1"/>
</dbReference>
<evidence type="ECO:0000256" key="4">
    <source>
        <dbReference type="ARBA" id="ARBA00023136"/>
    </source>
</evidence>
<comment type="caution">
    <text evidence="7">The sequence shown here is derived from an EMBL/GenBank/DDBJ whole genome shotgun (WGS) entry which is preliminary data.</text>
</comment>
<keyword evidence="2 5" id="KW-0812">Transmembrane</keyword>
<accession>A0A2P7MVD8</accession>
<sequence>MNLTNELAKQRNRDAAERTLMAWIRTCLSLISFGFGLDKIVGAIDRAAGGQGAQVEWGVQLVAAAFTITGILAMAGATVQYRRELRRLHQDDYVYRDKPQIAAATAVMLTLIGVLALVLIAARAGG</sequence>
<evidence type="ECO:0000256" key="3">
    <source>
        <dbReference type="ARBA" id="ARBA00022989"/>
    </source>
</evidence>
<dbReference type="EMBL" id="PXXO01000007">
    <property type="protein sequence ID" value="PSJ05194.1"/>
    <property type="molecule type" value="Genomic_DNA"/>
</dbReference>
<keyword evidence="8" id="KW-1185">Reference proteome</keyword>
<feature type="domain" description="DUF202" evidence="6">
    <location>
        <begin position="11"/>
        <end position="86"/>
    </location>
</feature>
<reference evidence="7 8" key="1">
    <citation type="journal article" date="2018" name="Environ. Microbiol.">
        <title>Ecological and genomic features of two widespread freshwater picocyanobacteria.</title>
        <authorList>
            <person name="Cabello-Yeves P.J."/>
            <person name="Picazo A."/>
            <person name="Camacho A."/>
            <person name="Callieri C."/>
            <person name="Rosselli R."/>
            <person name="Roda-Garcia J.J."/>
            <person name="Coutinho F.H."/>
            <person name="Rodriguez-Valera F."/>
        </authorList>
    </citation>
    <scope>NUCLEOTIDE SEQUENCE [LARGE SCALE GENOMIC DNA]</scope>
    <source>
        <strain evidence="7 8">Tous</strain>
    </source>
</reference>
<dbReference type="Proteomes" id="UP000243002">
    <property type="component" value="Unassembled WGS sequence"/>
</dbReference>
<evidence type="ECO:0000259" key="6">
    <source>
        <dbReference type="Pfam" id="PF02656"/>
    </source>
</evidence>
<dbReference type="AlphaFoldDB" id="A0A2P7MVD8"/>
<evidence type="ECO:0000256" key="1">
    <source>
        <dbReference type="ARBA" id="ARBA00004127"/>
    </source>
</evidence>
<comment type="subcellular location">
    <subcellularLocation>
        <location evidence="1">Endomembrane system</location>
        <topology evidence="1">Multi-pass membrane protein</topology>
    </subcellularLocation>
</comment>
<keyword evidence="4 5" id="KW-0472">Membrane</keyword>
<feature type="transmembrane region" description="Helical" evidence="5">
    <location>
        <begin position="57"/>
        <end position="81"/>
    </location>
</feature>
<dbReference type="InterPro" id="IPR003807">
    <property type="entry name" value="DUF202"/>
</dbReference>
<keyword evidence="3 5" id="KW-1133">Transmembrane helix</keyword>
<feature type="transmembrane region" description="Helical" evidence="5">
    <location>
        <begin position="101"/>
        <end position="122"/>
    </location>
</feature>
<proteinExistence type="predicted"/>
<evidence type="ECO:0000313" key="7">
    <source>
        <dbReference type="EMBL" id="PSJ05194.1"/>
    </source>
</evidence>
<feature type="transmembrane region" description="Helical" evidence="5">
    <location>
        <begin position="20"/>
        <end position="37"/>
    </location>
</feature>
<evidence type="ECO:0000256" key="2">
    <source>
        <dbReference type="ARBA" id="ARBA00022692"/>
    </source>
</evidence>
<evidence type="ECO:0000256" key="5">
    <source>
        <dbReference type="SAM" id="Phobius"/>
    </source>
</evidence>